<sequence length="693" mass="79765">MYSFAKQAKISAENSRNFTDFLLNIDPMIRLEKKAERRINEIMDLINGLKDMIHNLQFSVDIKYFNTQIKHPTKHLFQSVKRLLEYPSEYSKNALIQKCDDKSPLEILDVLNDVLSENWLIDQAAHVLMASPNVTLLIKKLDEIVEMLAISHAACSGAYSLEKLDFEKFTNISKKVFQQVERSKAFIHKNYLKFTESTVRKYLINFSDNGESDENKNYAKIANDLLSYFENFYNYGPLYTIGVSHMPTWFSNGMAHIGSEVEQSLLINEDSYSVYIILSPSLCDFHHKNETLSNLFESLINILAISQAACSGMHSREAAKLDFKKFTNISKKVFQQVQRSKAFIHQNYITYIEAVVKAILLVNSKENQSDSTWNINLAILLLKFLEERFNYGPLMTIGVGQNNFFSAEPMKHYGNFHEKFHFTINQNGSNIFFFLSPSLCDVHQKNETLSNLFESLINMSPAEHHRYMKLDKFKKKCGKDFVCAYSLGFQQTLYTGVYASNGGICRIGSKESRVIITLPFPQNYTYKPLESQFPYFSYSINHRNSDNFQFTNTGNNKANPSEIKYAHERLFMESNFNDIFENGELNIKLDSNNELSNEKLNNDYNAEKEKDDEVTLREDTFRLTSTTTTTKLFTTTTLKNNPPIKYSNFQAGKTYIFKGRVICNNGNPLGDDATVSLIEVDEYSPDDIYSTIN</sequence>
<evidence type="ECO:0000313" key="2">
    <source>
        <dbReference type="WBParaSite" id="PS1159_v2.g6799.t1"/>
    </source>
</evidence>
<reference evidence="2" key="1">
    <citation type="submission" date="2022-11" db="UniProtKB">
        <authorList>
            <consortium name="WormBaseParasite"/>
        </authorList>
    </citation>
    <scope>IDENTIFICATION</scope>
</reference>
<organism evidence="1 2">
    <name type="scientific">Panagrolaimus sp. PS1159</name>
    <dbReference type="NCBI Taxonomy" id="55785"/>
    <lineage>
        <taxon>Eukaryota</taxon>
        <taxon>Metazoa</taxon>
        <taxon>Ecdysozoa</taxon>
        <taxon>Nematoda</taxon>
        <taxon>Chromadorea</taxon>
        <taxon>Rhabditida</taxon>
        <taxon>Tylenchina</taxon>
        <taxon>Panagrolaimomorpha</taxon>
        <taxon>Panagrolaimoidea</taxon>
        <taxon>Panagrolaimidae</taxon>
        <taxon>Panagrolaimus</taxon>
    </lineage>
</organism>
<protein>
    <submittedName>
        <fullName evidence="2">Uncharacterized protein</fullName>
    </submittedName>
</protein>
<evidence type="ECO:0000313" key="1">
    <source>
        <dbReference type="Proteomes" id="UP000887580"/>
    </source>
</evidence>
<accession>A0AC35GMX5</accession>
<dbReference type="Proteomes" id="UP000887580">
    <property type="component" value="Unplaced"/>
</dbReference>
<name>A0AC35GMX5_9BILA</name>
<dbReference type="WBParaSite" id="PS1159_v2.g6799.t1">
    <property type="protein sequence ID" value="PS1159_v2.g6799.t1"/>
    <property type="gene ID" value="PS1159_v2.g6799"/>
</dbReference>
<proteinExistence type="predicted"/>